<comment type="caution">
    <text evidence="2">The sequence shown here is derived from an EMBL/GenBank/DDBJ whole genome shotgun (WGS) entry which is preliminary data.</text>
</comment>
<feature type="transmembrane region" description="Helical" evidence="1">
    <location>
        <begin position="41"/>
        <end position="61"/>
    </location>
</feature>
<organism evidence="2 3">
    <name type="scientific">Ligilactobacillus saerimneri 30a</name>
    <dbReference type="NCBI Taxonomy" id="1227363"/>
    <lineage>
        <taxon>Bacteria</taxon>
        <taxon>Bacillati</taxon>
        <taxon>Bacillota</taxon>
        <taxon>Bacilli</taxon>
        <taxon>Lactobacillales</taxon>
        <taxon>Lactobacillaceae</taxon>
        <taxon>Ligilactobacillus</taxon>
    </lineage>
</organism>
<keyword evidence="1" id="KW-0472">Membrane</keyword>
<keyword evidence="1" id="KW-1133">Transmembrane helix</keyword>
<dbReference type="PATRIC" id="fig|1227363.6.peg.1284"/>
<evidence type="ECO:0000256" key="1">
    <source>
        <dbReference type="SAM" id="Phobius"/>
    </source>
</evidence>
<proteinExistence type="predicted"/>
<evidence type="ECO:0000313" key="3">
    <source>
        <dbReference type="Proteomes" id="UP000011912"/>
    </source>
</evidence>
<name>M5J5U1_9LACO</name>
<dbReference type="RefSeq" id="WP_009554648.1">
    <property type="nucleotide sequence ID" value="NZ_ANAG01000017.1"/>
</dbReference>
<gene>
    <name evidence="2" type="ORF">D271_06520</name>
</gene>
<feature type="transmembrane region" description="Helical" evidence="1">
    <location>
        <begin position="12"/>
        <end position="29"/>
    </location>
</feature>
<reference evidence="2 3" key="1">
    <citation type="journal article" date="2013" name="Genome Announc.">
        <title>Genome Sequence of Lactobacillus saerimneri 30a (Formerly Lactobacillus sp. Strain 30a), a Reference Lactic Acid Bacterium Strain Producing Biogenic Amines.</title>
        <authorList>
            <person name="Romano A."/>
            <person name="Trip H."/>
            <person name="Campbell-Sills H."/>
            <person name="Bouchez O."/>
            <person name="Sherman D."/>
            <person name="Lolkema J.S."/>
            <person name="Lucas P.M."/>
        </authorList>
    </citation>
    <scope>NUCLEOTIDE SEQUENCE [LARGE SCALE GENOMIC DNA]</scope>
    <source>
        <strain evidence="2 3">30a</strain>
    </source>
</reference>
<dbReference type="Proteomes" id="UP000011912">
    <property type="component" value="Unassembled WGS sequence"/>
</dbReference>
<protein>
    <submittedName>
        <fullName evidence="2">Uncharacterized protein</fullName>
    </submittedName>
</protein>
<evidence type="ECO:0000313" key="2">
    <source>
        <dbReference type="EMBL" id="EKW98640.1"/>
    </source>
</evidence>
<dbReference type="EMBL" id="ANAG01000017">
    <property type="protein sequence ID" value="EKW98640.1"/>
    <property type="molecule type" value="Genomic_DNA"/>
</dbReference>
<sequence length="100" mass="11935">MKRLWLSIRDIGAILLLTILSMVVGGVWLQSWEVNRWVLPMHYFLAPLIEFMIFWPGFVFLKKGCIMMNFRQLNFLPLSEKITLAMRGYYSDYLTEVFCY</sequence>
<keyword evidence="3" id="KW-1185">Reference proteome</keyword>
<dbReference type="AlphaFoldDB" id="M5J5U1"/>
<keyword evidence="1" id="KW-0812">Transmembrane</keyword>
<accession>M5J5U1</accession>